<dbReference type="Pfam" id="PF02698">
    <property type="entry name" value="DUF218"/>
    <property type="match status" value="1"/>
</dbReference>
<gene>
    <name evidence="3" type="ORF">SAMN04488558_104103</name>
</gene>
<dbReference type="AlphaFoldDB" id="A0A1H9CQ76"/>
<name>A0A1H9CQ76_9LACT</name>
<evidence type="ECO:0000313" key="3">
    <source>
        <dbReference type="EMBL" id="SEQ03217.1"/>
    </source>
</evidence>
<dbReference type="Proteomes" id="UP000198833">
    <property type="component" value="Unassembled WGS sequence"/>
</dbReference>
<dbReference type="InterPro" id="IPR014729">
    <property type="entry name" value="Rossmann-like_a/b/a_fold"/>
</dbReference>
<dbReference type="GO" id="GO:0000270">
    <property type="term" value="P:peptidoglycan metabolic process"/>
    <property type="evidence" value="ECO:0007669"/>
    <property type="project" value="TreeGrafter"/>
</dbReference>
<sequence length="200" mass="22641">MINIVRMLWQALKGLIKIALICLVAFMVVMYFNLDVGTNPQKADVIIVPEGQILRGMKAVKLLNQDYARSHKIIVSPLNRASGTLKQTYHDIGASQDSIVAEPNATSTWTNATQTIKLMKEQGWKSAIVVTSDFHTRRTKLAFDRAAQGTDMTFTIVSAYADHEGQEVKYYQDGENLKLSVQEIFKLVGYYLYLYEWVDI</sequence>
<dbReference type="GO" id="GO:0043164">
    <property type="term" value="P:Gram-negative-bacterium-type cell wall biogenesis"/>
    <property type="evidence" value="ECO:0007669"/>
    <property type="project" value="TreeGrafter"/>
</dbReference>
<organism evidence="3 4">
    <name type="scientific">Ignavigranum ruoffiae</name>
    <dbReference type="NCBI Taxonomy" id="89093"/>
    <lineage>
        <taxon>Bacteria</taxon>
        <taxon>Bacillati</taxon>
        <taxon>Bacillota</taxon>
        <taxon>Bacilli</taxon>
        <taxon>Lactobacillales</taxon>
        <taxon>Aerococcaceae</taxon>
        <taxon>Ignavigranum</taxon>
    </lineage>
</organism>
<feature type="domain" description="DUF218" evidence="2">
    <location>
        <begin position="45"/>
        <end position="198"/>
    </location>
</feature>
<dbReference type="PANTHER" id="PTHR30336:SF4">
    <property type="entry name" value="ENVELOPE BIOGENESIS FACTOR ELYC"/>
    <property type="match status" value="1"/>
</dbReference>
<dbReference type="OrthoDB" id="9782395at2"/>
<keyword evidence="1" id="KW-0472">Membrane</keyword>
<keyword evidence="1" id="KW-0812">Transmembrane</keyword>
<keyword evidence="1" id="KW-1133">Transmembrane helix</keyword>
<feature type="transmembrane region" description="Helical" evidence="1">
    <location>
        <begin position="12"/>
        <end position="32"/>
    </location>
</feature>
<proteinExistence type="predicted"/>
<dbReference type="InterPro" id="IPR003848">
    <property type="entry name" value="DUF218"/>
</dbReference>
<dbReference type="PANTHER" id="PTHR30336">
    <property type="entry name" value="INNER MEMBRANE PROTEIN, PROBABLE PERMEASE"/>
    <property type="match status" value="1"/>
</dbReference>
<accession>A0A1H9CQ76</accession>
<evidence type="ECO:0000256" key="1">
    <source>
        <dbReference type="SAM" id="Phobius"/>
    </source>
</evidence>
<keyword evidence="4" id="KW-1185">Reference proteome</keyword>
<evidence type="ECO:0000259" key="2">
    <source>
        <dbReference type="Pfam" id="PF02698"/>
    </source>
</evidence>
<dbReference type="RefSeq" id="WP_143440730.1">
    <property type="nucleotide sequence ID" value="NZ_CALUDV010000003.1"/>
</dbReference>
<dbReference type="STRING" id="89093.SAMN04488558_104103"/>
<reference evidence="3 4" key="1">
    <citation type="submission" date="2016-10" db="EMBL/GenBank/DDBJ databases">
        <authorList>
            <person name="de Groot N.N."/>
        </authorList>
    </citation>
    <scope>NUCLEOTIDE SEQUENCE [LARGE SCALE GENOMIC DNA]</scope>
    <source>
        <strain evidence="3 4">DSM 15695</strain>
    </source>
</reference>
<dbReference type="Gene3D" id="3.40.50.620">
    <property type="entry name" value="HUPs"/>
    <property type="match status" value="1"/>
</dbReference>
<evidence type="ECO:0000313" key="4">
    <source>
        <dbReference type="Proteomes" id="UP000198833"/>
    </source>
</evidence>
<dbReference type="CDD" id="cd06259">
    <property type="entry name" value="YdcF-like"/>
    <property type="match status" value="1"/>
</dbReference>
<dbReference type="InterPro" id="IPR051599">
    <property type="entry name" value="Cell_Envelope_Assoc"/>
</dbReference>
<dbReference type="EMBL" id="FOEN01000004">
    <property type="protein sequence ID" value="SEQ03217.1"/>
    <property type="molecule type" value="Genomic_DNA"/>
</dbReference>
<protein>
    <submittedName>
        <fullName evidence="3">DUF218 domain-containing protein</fullName>
    </submittedName>
</protein>
<dbReference type="GO" id="GO:0005886">
    <property type="term" value="C:plasma membrane"/>
    <property type="evidence" value="ECO:0007669"/>
    <property type="project" value="TreeGrafter"/>
</dbReference>